<dbReference type="AlphaFoldDB" id="A0A0B5DNA6"/>
<sequence length="196" mass="21101">MVDALSYQQELAPTLFELKHGQNNIGVSSVLASRCVSCNKIAIWVNNSIAYPQTGEAPAANPDMPDDIRRDYDEASTILDQSPRGAAALIRLAIQKLCKELGQPGKNINDDIGALVRGGLDPRVQQALDAVRVIGNSAVHPGQIDLRDDRATAETLFKLLNLIVDKTISEPKDVAEVYASLSEGAVKAIEKRDGKA</sequence>
<reference evidence="2 3" key="1">
    <citation type="journal article" date="2014" name="Int. J. Syst. Evol. Microbiol.">
        <title>Celeribacter indicus sp. nov., a polycyclic aromatic hydrocarbon-degrading bacterium from deep-sea sediment and reclassification of Huaishuia halophila as Celeribacter halophilus comb. nov.</title>
        <authorList>
            <person name="Lai Q."/>
            <person name="Cao J."/>
            <person name="Yuan J."/>
            <person name="Li F."/>
            <person name="Shao Z."/>
        </authorList>
    </citation>
    <scope>NUCLEOTIDE SEQUENCE [LARGE SCALE GENOMIC DNA]</scope>
    <source>
        <strain evidence="2">P73</strain>
    </source>
</reference>
<proteinExistence type="predicted"/>
<evidence type="ECO:0000313" key="2">
    <source>
        <dbReference type="EMBL" id="AJE45088.1"/>
    </source>
</evidence>
<protein>
    <recommendedName>
        <fullName evidence="1">DUF4145 domain-containing protein</fullName>
    </recommendedName>
</protein>
<accession>A0A0B5DNA6</accession>
<evidence type="ECO:0000259" key="1">
    <source>
        <dbReference type="Pfam" id="PF13643"/>
    </source>
</evidence>
<keyword evidence="3" id="KW-1185">Reference proteome</keyword>
<name>A0A0B5DNA6_9RHOB</name>
<dbReference type="InterPro" id="IPR025285">
    <property type="entry name" value="DUF4145"/>
</dbReference>
<dbReference type="KEGG" id="cid:P73_0373"/>
<feature type="domain" description="DUF4145" evidence="1">
    <location>
        <begin position="74"/>
        <end position="148"/>
    </location>
</feature>
<dbReference type="Proteomes" id="UP000031521">
    <property type="component" value="Chromosome"/>
</dbReference>
<organism evidence="2 3">
    <name type="scientific">Celeribacter indicus</name>
    <dbReference type="NCBI Taxonomy" id="1208324"/>
    <lineage>
        <taxon>Bacteria</taxon>
        <taxon>Pseudomonadati</taxon>
        <taxon>Pseudomonadota</taxon>
        <taxon>Alphaproteobacteria</taxon>
        <taxon>Rhodobacterales</taxon>
        <taxon>Roseobacteraceae</taxon>
        <taxon>Celeribacter</taxon>
    </lineage>
</organism>
<gene>
    <name evidence="2" type="ORF">P73_0373</name>
</gene>
<dbReference type="EMBL" id="CP004393">
    <property type="protein sequence ID" value="AJE45088.1"/>
    <property type="molecule type" value="Genomic_DNA"/>
</dbReference>
<evidence type="ECO:0000313" key="3">
    <source>
        <dbReference type="Proteomes" id="UP000031521"/>
    </source>
</evidence>
<dbReference type="RefSeq" id="WP_202966933.1">
    <property type="nucleotide sequence ID" value="NZ_CP004393.1"/>
</dbReference>
<dbReference type="Pfam" id="PF13643">
    <property type="entry name" value="DUF4145"/>
    <property type="match status" value="1"/>
</dbReference>
<dbReference type="HOGENOM" id="CLU_090926_0_0_5"/>